<sequence>MPADTLAASPEAVRGPASQQAVDASEQQIADLLAFWRDAGAKGLWFEKNEDFDRRFRQGYEDLHFKAAAREFDSWMTSPDGALALLILTDQFPRNSFRGTAQMYATDPLALHYAREAQRLGYMQQVAPELRSFFILPFMHSEELGDQDLCVMLARDLPEATRHHAAEHRRIVHLYGRFPHRNAILLRESTAEEVAFLEQGGFSG</sequence>
<keyword evidence="2" id="KW-1185">Reference proteome</keyword>
<dbReference type="Gene3D" id="1.25.40.10">
    <property type="entry name" value="Tetratricopeptide repeat domain"/>
    <property type="match status" value="1"/>
</dbReference>
<comment type="caution">
    <text evidence="1">The sequence shown here is derived from an EMBL/GenBank/DDBJ whole genome shotgun (WGS) entry which is preliminary data.</text>
</comment>
<evidence type="ECO:0000313" key="1">
    <source>
        <dbReference type="EMBL" id="MDX6807016.1"/>
    </source>
</evidence>
<gene>
    <name evidence="1" type="ORF">SCD90_13160</name>
</gene>
<name>A0ABU4RVW8_9HYPH</name>
<dbReference type="Proteomes" id="UP001274321">
    <property type="component" value="Unassembled WGS sequence"/>
</dbReference>
<reference evidence="1 2" key="1">
    <citation type="submission" date="2023-11" db="EMBL/GenBank/DDBJ databases">
        <authorList>
            <person name="Bao R."/>
        </authorList>
    </citation>
    <scope>NUCLEOTIDE SEQUENCE [LARGE SCALE GENOMIC DNA]</scope>
    <source>
        <strain evidence="1 2">PJ23</strain>
    </source>
</reference>
<dbReference type="SUPFAM" id="SSF48452">
    <property type="entry name" value="TPR-like"/>
    <property type="match status" value="1"/>
</dbReference>
<dbReference type="InterPro" id="IPR011990">
    <property type="entry name" value="TPR-like_helical_dom_sf"/>
</dbReference>
<accession>A0ABU4RVW8</accession>
<dbReference type="RefSeq" id="WP_319845140.1">
    <property type="nucleotide sequence ID" value="NZ_JAXAFJ010000008.1"/>
</dbReference>
<dbReference type="EMBL" id="JAXAFJ010000008">
    <property type="protein sequence ID" value="MDX6807016.1"/>
    <property type="molecule type" value="Genomic_DNA"/>
</dbReference>
<proteinExistence type="predicted"/>
<organism evidence="1 2">
    <name type="scientific">Terrihabitans rhizophilus</name>
    <dbReference type="NCBI Taxonomy" id="3092662"/>
    <lineage>
        <taxon>Bacteria</taxon>
        <taxon>Pseudomonadati</taxon>
        <taxon>Pseudomonadota</taxon>
        <taxon>Alphaproteobacteria</taxon>
        <taxon>Hyphomicrobiales</taxon>
        <taxon>Terrihabitans</taxon>
    </lineage>
</organism>
<dbReference type="Pfam" id="PF06041">
    <property type="entry name" value="DUF924"/>
    <property type="match status" value="1"/>
</dbReference>
<evidence type="ECO:0000313" key="2">
    <source>
        <dbReference type="Proteomes" id="UP001274321"/>
    </source>
</evidence>
<dbReference type="InterPro" id="IPR010323">
    <property type="entry name" value="DUF924"/>
</dbReference>
<protein>
    <submittedName>
        <fullName evidence="1">DUF924 family protein</fullName>
    </submittedName>
</protein>
<dbReference type="Gene3D" id="1.20.58.320">
    <property type="entry name" value="TPR-like"/>
    <property type="match status" value="1"/>
</dbReference>